<evidence type="ECO:0000256" key="1">
    <source>
        <dbReference type="ARBA" id="ARBA00004141"/>
    </source>
</evidence>
<dbReference type="PANTHER" id="PTHR43229">
    <property type="entry name" value="NODULATION PROTEIN J"/>
    <property type="match status" value="1"/>
</dbReference>
<feature type="transmembrane region" description="Helical" evidence="5">
    <location>
        <begin position="215"/>
        <end position="237"/>
    </location>
</feature>
<dbReference type="RefSeq" id="WP_208929371.1">
    <property type="nucleotide sequence ID" value="NZ_CP013655.1"/>
</dbReference>
<sequence>MTFLNLVIFNLKYFTNFKNKFFQFLFFFQPLFNLTTFYFLAKLGVKRFEPIHIIVTAVTGMITFSLYSTGSYLYIEDRDDTLKLNMFSSTNIFIIALSKATANSIVGLIIFFVSFFYGAFIFKVEFYNNNIGLLIIILIVLLVVLTAIGLLFTSIVSNSPNIYTVQNILVTPIILASGIYPLENFKIFSIFKLINPLHPLIYCLYNTPDIQYTTLIFNIGHAILISGLYLLLSYVLIKKFIMRGTRQK</sequence>
<feature type="transmembrane region" description="Helical" evidence="5">
    <location>
        <begin position="131"/>
        <end position="152"/>
    </location>
</feature>
<feature type="domain" description="ABC-2 type transporter transmembrane" evidence="6">
    <location>
        <begin position="17"/>
        <end position="204"/>
    </location>
</feature>
<dbReference type="GO" id="GO:0140359">
    <property type="term" value="F:ABC-type transporter activity"/>
    <property type="evidence" value="ECO:0007669"/>
    <property type="project" value="InterPro"/>
</dbReference>
<keyword evidence="8" id="KW-1185">Reference proteome</keyword>
<evidence type="ECO:0000256" key="2">
    <source>
        <dbReference type="ARBA" id="ARBA00022692"/>
    </source>
</evidence>
<evidence type="ECO:0000256" key="5">
    <source>
        <dbReference type="SAM" id="Phobius"/>
    </source>
</evidence>
<dbReference type="EMBL" id="CP013655">
    <property type="protein sequence ID" value="ALS36076.1"/>
    <property type="molecule type" value="Genomic_DNA"/>
</dbReference>
<dbReference type="GO" id="GO:0016020">
    <property type="term" value="C:membrane"/>
    <property type="evidence" value="ECO:0007669"/>
    <property type="project" value="UniProtKB-SubCell"/>
</dbReference>
<feature type="transmembrane region" description="Helical" evidence="5">
    <location>
        <begin position="164"/>
        <end position="182"/>
    </location>
</feature>
<proteinExistence type="predicted"/>
<dbReference type="InterPro" id="IPR013525">
    <property type="entry name" value="ABC2_TM"/>
</dbReference>
<dbReference type="KEGG" id="erx:ATZ35_02535"/>
<evidence type="ECO:0000256" key="4">
    <source>
        <dbReference type="ARBA" id="ARBA00023136"/>
    </source>
</evidence>
<organism evidence="7 8">
    <name type="scientific">Enterococcus rotai</name>
    <dbReference type="NCBI Taxonomy" id="118060"/>
    <lineage>
        <taxon>Bacteria</taxon>
        <taxon>Bacillati</taxon>
        <taxon>Bacillota</taxon>
        <taxon>Bacilli</taxon>
        <taxon>Lactobacillales</taxon>
        <taxon>Enterococcaceae</taxon>
        <taxon>Enterococcus</taxon>
    </lineage>
</organism>
<dbReference type="AlphaFoldDB" id="A0A0U2VEF4"/>
<evidence type="ECO:0000313" key="8">
    <source>
        <dbReference type="Proteomes" id="UP000067523"/>
    </source>
</evidence>
<feature type="transmembrane region" description="Helical" evidence="5">
    <location>
        <begin position="53"/>
        <end position="75"/>
    </location>
</feature>
<evidence type="ECO:0000259" key="6">
    <source>
        <dbReference type="Pfam" id="PF01061"/>
    </source>
</evidence>
<accession>A0A0U2VEF4</accession>
<reference evidence="8" key="1">
    <citation type="submission" date="2015-12" db="EMBL/GenBank/DDBJ databases">
        <authorList>
            <person name="Lauer A."/>
            <person name="Humrighouse B."/>
            <person name="Loparev V."/>
            <person name="Shewmaker P.L."/>
            <person name="Whitney A.M."/>
            <person name="McLaughlin R.W."/>
        </authorList>
    </citation>
    <scope>NUCLEOTIDE SEQUENCE [LARGE SCALE GENOMIC DNA]</scope>
    <source>
        <strain evidence="8">LMG 26678</strain>
    </source>
</reference>
<evidence type="ECO:0000313" key="7">
    <source>
        <dbReference type="EMBL" id="ALS36076.1"/>
    </source>
</evidence>
<feature type="transmembrane region" description="Helical" evidence="5">
    <location>
        <begin position="21"/>
        <end position="41"/>
    </location>
</feature>
<dbReference type="Pfam" id="PF01061">
    <property type="entry name" value="ABC2_membrane"/>
    <property type="match status" value="1"/>
</dbReference>
<comment type="subcellular location">
    <subcellularLocation>
        <location evidence="1">Membrane</location>
        <topology evidence="1">Multi-pass membrane protein</topology>
    </subcellularLocation>
</comment>
<dbReference type="PANTHER" id="PTHR43229:SF2">
    <property type="entry name" value="NODULATION PROTEIN J"/>
    <property type="match status" value="1"/>
</dbReference>
<keyword evidence="2 5" id="KW-0812">Transmembrane</keyword>
<dbReference type="InterPro" id="IPR051784">
    <property type="entry name" value="Nod_factor_ABC_transporter"/>
</dbReference>
<name>A0A0U2VEF4_9ENTE</name>
<dbReference type="Proteomes" id="UP000067523">
    <property type="component" value="Chromosome"/>
</dbReference>
<evidence type="ECO:0000256" key="3">
    <source>
        <dbReference type="ARBA" id="ARBA00022989"/>
    </source>
</evidence>
<dbReference type="STRING" id="118060.ATZ35_02535"/>
<keyword evidence="3 5" id="KW-1133">Transmembrane helix</keyword>
<protein>
    <recommendedName>
        <fullName evidence="6">ABC-2 type transporter transmembrane domain-containing protein</fullName>
    </recommendedName>
</protein>
<feature type="transmembrane region" description="Helical" evidence="5">
    <location>
        <begin position="96"/>
        <end position="119"/>
    </location>
</feature>
<gene>
    <name evidence="7" type="ORF">ATZ35_02535</name>
</gene>
<keyword evidence="4 5" id="KW-0472">Membrane</keyword>